<dbReference type="NCBIfam" id="NF001809">
    <property type="entry name" value="PRK00528.1"/>
    <property type="match status" value="1"/>
</dbReference>
<dbReference type="GO" id="GO:1990904">
    <property type="term" value="C:ribonucleoprotein complex"/>
    <property type="evidence" value="ECO:0007669"/>
    <property type="project" value="UniProtKB-KW"/>
</dbReference>
<evidence type="ECO:0000313" key="8">
    <source>
        <dbReference type="EMBL" id="HIU09947.1"/>
    </source>
</evidence>
<reference evidence="8" key="1">
    <citation type="submission" date="2020-10" db="EMBL/GenBank/DDBJ databases">
        <authorList>
            <person name="Gilroy R."/>
        </authorList>
    </citation>
    <scope>NUCLEOTIDE SEQUENCE</scope>
    <source>
        <strain evidence="8">2830</strain>
    </source>
</reference>
<feature type="binding site" evidence="7">
    <location>
        <position position="39"/>
    </location>
    <ligand>
        <name>Zn(2+)</name>
        <dbReference type="ChEBI" id="CHEBI:29105"/>
    </ligand>
</feature>
<dbReference type="EMBL" id="DVMH01000011">
    <property type="protein sequence ID" value="HIU09947.1"/>
    <property type="molecule type" value="Genomic_DNA"/>
</dbReference>
<keyword evidence="7" id="KW-0479">Metal-binding</keyword>
<keyword evidence="3 7" id="KW-0694">RNA-binding</keyword>
<evidence type="ECO:0000256" key="4">
    <source>
        <dbReference type="ARBA" id="ARBA00022980"/>
    </source>
</evidence>
<gene>
    <name evidence="7 8" type="primary">rpmE</name>
    <name evidence="8" type="ORF">IAB00_01635</name>
</gene>
<dbReference type="PANTHER" id="PTHR33280:SF1">
    <property type="entry name" value="LARGE RIBOSOMAL SUBUNIT PROTEIN BL31C"/>
    <property type="match status" value="1"/>
</dbReference>
<keyword evidence="2 7" id="KW-0699">rRNA-binding</keyword>
<keyword evidence="4 7" id="KW-0689">Ribosomal protein</keyword>
<dbReference type="NCBIfam" id="TIGR00105">
    <property type="entry name" value="L31"/>
    <property type="match status" value="1"/>
</dbReference>
<comment type="subunit">
    <text evidence="7">Part of the 50S ribosomal subunit.</text>
</comment>
<dbReference type="PANTHER" id="PTHR33280">
    <property type="entry name" value="50S RIBOSOMAL PROTEIN L31, CHLOROPLASTIC"/>
    <property type="match status" value="1"/>
</dbReference>
<evidence type="ECO:0000256" key="3">
    <source>
        <dbReference type="ARBA" id="ARBA00022884"/>
    </source>
</evidence>
<evidence type="ECO:0000313" key="9">
    <source>
        <dbReference type="Proteomes" id="UP000824124"/>
    </source>
</evidence>
<dbReference type="GO" id="GO:0003735">
    <property type="term" value="F:structural constituent of ribosome"/>
    <property type="evidence" value="ECO:0007669"/>
    <property type="project" value="InterPro"/>
</dbReference>
<dbReference type="GO" id="GO:0006412">
    <property type="term" value="P:translation"/>
    <property type="evidence" value="ECO:0007669"/>
    <property type="project" value="UniProtKB-UniRule"/>
</dbReference>
<comment type="similarity">
    <text evidence="1 7">Belongs to the bacterial ribosomal protein bL31 family. Type A subfamily.</text>
</comment>
<feature type="binding site" evidence="7">
    <location>
        <position position="16"/>
    </location>
    <ligand>
        <name>Zn(2+)</name>
        <dbReference type="ChEBI" id="CHEBI:29105"/>
    </ligand>
</feature>
<organism evidence="8 9">
    <name type="scientific">Candidatus Avidehalobacter gallistercoris</name>
    <dbReference type="NCBI Taxonomy" id="2840694"/>
    <lineage>
        <taxon>Bacteria</taxon>
        <taxon>Bacillati</taxon>
        <taxon>Bacillota</taxon>
        <taxon>Clostridia</taxon>
        <taxon>Eubacteriales</taxon>
        <taxon>Peptococcaceae</taxon>
        <taxon>Peptococcaceae incertae sedis</taxon>
        <taxon>Candidatus Avidehalobacter</taxon>
    </lineage>
</organism>
<accession>A0A9D1KXD1</accession>
<sequence>MKEGIHPKYQEVEVTCACGNKFMSGSTSREIKVEVCSKCHPFYTGSKRLMVEAGGRVDKFKKKYGLK</sequence>
<name>A0A9D1KXD1_9FIRM</name>
<dbReference type="GO" id="GO:0046872">
    <property type="term" value="F:metal ion binding"/>
    <property type="evidence" value="ECO:0007669"/>
    <property type="project" value="UniProtKB-KW"/>
</dbReference>
<comment type="function">
    <text evidence="7">Binds the 23S rRNA.</text>
</comment>
<dbReference type="Pfam" id="PF01197">
    <property type="entry name" value="Ribosomal_L31"/>
    <property type="match status" value="1"/>
</dbReference>
<dbReference type="InterPro" id="IPR042105">
    <property type="entry name" value="Ribosomal_bL31_sf"/>
</dbReference>
<dbReference type="InterPro" id="IPR002150">
    <property type="entry name" value="Ribosomal_bL31"/>
</dbReference>
<evidence type="ECO:0000256" key="6">
    <source>
        <dbReference type="ARBA" id="ARBA00035687"/>
    </source>
</evidence>
<feature type="binding site" evidence="7">
    <location>
        <position position="18"/>
    </location>
    <ligand>
        <name>Zn(2+)</name>
        <dbReference type="ChEBI" id="CHEBI:29105"/>
    </ligand>
</feature>
<dbReference type="NCBIfam" id="NF000612">
    <property type="entry name" value="PRK00019.1"/>
    <property type="match status" value="1"/>
</dbReference>
<dbReference type="PRINTS" id="PR01249">
    <property type="entry name" value="RIBOSOMALL31"/>
</dbReference>
<dbReference type="HAMAP" id="MF_00501">
    <property type="entry name" value="Ribosomal_bL31_1"/>
    <property type="match status" value="1"/>
</dbReference>
<dbReference type="InterPro" id="IPR027491">
    <property type="entry name" value="Ribosomal_bL31_A"/>
</dbReference>
<evidence type="ECO:0000256" key="5">
    <source>
        <dbReference type="ARBA" id="ARBA00023274"/>
    </source>
</evidence>
<dbReference type="Proteomes" id="UP000824124">
    <property type="component" value="Unassembled WGS sequence"/>
</dbReference>
<dbReference type="GO" id="GO:0005840">
    <property type="term" value="C:ribosome"/>
    <property type="evidence" value="ECO:0007669"/>
    <property type="project" value="UniProtKB-KW"/>
</dbReference>
<dbReference type="Gene3D" id="4.10.830.30">
    <property type="entry name" value="Ribosomal protein L31"/>
    <property type="match status" value="1"/>
</dbReference>
<dbReference type="GO" id="GO:0019843">
    <property type="term" value="F:rRNA binding"/>
    <property type="evidence" value="ECO:0007669"/>
    <property type="project" value="UniProtKB-KW"/>
</dbReference>
<evidence type="ECO:0000256" key="7">
    <source>
        <dbReference type="HAMAP-Rule" id="MF_00501"/>
    </source>
</evidence>
<comment type="cofactor">
    <cofactor evidence="7">
        <name>Zn(2+)</name>
        <dbReference type="ChEBI" id="CHEBI:29105"/>
    </cofactor>
    <text evidence="7">Binds 1 zinc ion per subunit.</text>
</comment>
<dbReference type="PROSITE" id="PS01143">
    <property type="entry name" value="RIBOSOMAL_L31"/>
    <property type="match status" value="1"/>
</dbReference>
<evidence type="ECO:0000256" key="2">
    <source>
        <dbReference type="ARBA" id="ARBA00022730"/>
    </source>
</evidence>
<dbReference type="InterPro" id="IPR034704">
    <property type="entry name" value="Ribosomal_bL28/bL31-like_sf"/>
</dbReference>
<dbReference type="SUPFAM" id="SSF143800">
    <property type="entry name" value="L28p-like"/>
    <property type="match status" value="1"/>
</dbReference>
<feature type="binding site" evidence="7">
    <location>
        <position position="36"/>
    </location>
    <ligand>
        <name>Zn(2+)</name>
        <dbReference type="ChEBI" id="CHEBI:29105"/>
    </ligand>
</feature>
<reference evidence="8" key="2">
    <citation type="journal article" date="2021" name="PeerJ">
        <title>Extensive microbial diversity within the chicken gut microbiome revealed by metagenomics and culture.</title>
        <authorList>
            <person name="Gilroy R."/>
            <person name="Ravi A."/>
            <person name="Getino M."/>
            <person name="Pursley I."/>
            <person name="Horton D.L."/>
            <person name="Alikhan N.F."/>
            <person name="Baker D."/>
            <person name="Gharbi K."/>
            <person name="Hall N."/>
            <person name="Watson M."/>
            <person name="Adriaenssens E.M."/>
            <person name="Foster-Nyarko E."/>
            <person name="Jarju S."/>
            <person name="Secka A."/>
            <person name="Antonio M."/>
            <person name="Oren A."/>
            <person name="Chaudhuri R.R."/>
            <person name="La Ragione R."/>
            <person name="Hildebrand F."/>
            <person name="Pallen M.J."/>
        </authorList>
    </citation>
    <scope>NUCLEOTIDE SEQUENCE</scope>
    <source>
        <strain evidence="8">2830</strain>
    </source>
</reference>
<proteinExistence type="inferred from homology"/>
<keyword evidence="5 7" id="KW-0687">Ribonucleoprotein</keyword>
<protein>
    <recommendedName>
        <fullName evidence="6 7">Large ribosomal subunit protein bL31</fullName>
    </recommendedName>
</protein>
<dbReference type="AlphaFoldDB" id="A0A9D1KXD1"/>
<comment type="caution">
    <text evidence="8">The sequence shown here is derived from an EMBL/GenBank/DDBJ whole genome shotgun (WGS) entry which is preliminary data.</text>
</comment>
<keyword evidence="7" id="KW-0862">Zinc</keyword>
<evidence type="ECO:0000256" key="1">
    <source>
        <dbReference type="ARBA" id="ARBA00009296"/>
    </source>
</evidence>